<evidence type="ECO:0000313" key="8">
    <source>
        <dbReference type="EMBL" id="NHZ83021.1"/>
    </source>
</evidence>
<dbReference type="RefSeq" id="WP_167092024.1">
    <property type="nucleotide sequence ID" value="NZ_WHJG01000042.1"/>
</dbReference>
<keyword evidence="3 6" id="KW-0812">Transmembrane</keyword>
<evidence type="ECO:0000259" key="7">
    <source>
        <dbReference type="Pfam" id="PF00482"/>
    </source>
</evidence>
<dbReference type="PANTHER" id="PTHR35007:SF1">
    <property type="entry name" value="PILUS ASSEMBLY PROTEIN"/>
    <property type="match status" value="1"/>
</dbReference>
<feature type="transmembrane region" description="Helical" evidence="6">
    <location>
        <begin position="308"/>
        <end position="327"/>
    </location>
</feature>
<evidence type="ECO:0000256" key="1">
    <source>
        <dbReference type="ARBA" id="ARBA00004651"/>
    </source>
</evidence>
<name>A0ABX0NH95_9BURK</name>
<comment type="caution">
    <text evidence="8">The sequence shown here is derived from an EMBL/GenBank/DDBJ whole genome shotgun (WGS) entry which is preliminary data.</text>
</comment>
<evidence type="ECO:0000256" key="4">
    <source>
        <dbReference type="ARBA" id="ARBA00022989"/>
    </source>
</evidence>
<dbReference type="InterPro" id="IPR042094">
    <property type="entry name" value="T2SS_GspF_sf"/>
</dbReference>
<comment type="subcellular location">
    <subcellularLocation>
        <location evidence="1">Cell membrane</location>
        <topology evidence="1">Multi-pass membrane protein</topology>
    </subcellularLocation>
</comment>
<dbReference type="EMBL" id="WHJG01000042">
    <property type="protein sequence ID" value="NHZ83021.1"/>
    <property type="molecule type" value="Genomic_DNA"/>
</dbReference>
<accession>A0ABX0NH95</accession>
<feature type="domain" description="Type II secretion system protein GspF" evidence="7">
    <location>
        <begin position="168"/>
        <end position="292"/>
    </location>
</feature>
<gene>
    <name evidence="8" type="ORF">F2P44_27640</name>
</gene>
<keyword evidence="5 6" id="KW-0472">Membrane</keyword>
<organism evidence="8 9">
    <name type="scientific">Massilia frigida</name>
    <dbReference type="NCBI Taxonomy" id="2609281"/>
    <lineage>
        <taxon>Bacteria</taxon>
        <taxon>Pseudomonadati</taxon>
        <taxon>Pseudomonadota</taxon>
        <taxon>Betaproteobacteria</taxon>
        <taxon>Burkholderiales</taxon>
        <taxon>Oxalobacteraceae</taxon>
        <taxon>Telluria group</taxon>
        <taxon>Massilia</taxon>
    </lineage>
</organism>
<keyword evidence="9" id="KW-1185">Reference proteome</keyword>
<evidence type="ECO:0000313" key="9">
    <source>
        <dbReference type="Proteomes" id="UP000621455"/>
    </source>
</evidence>
<feature type="transmembrane region" description="Helical" evidence="6">
    <location>
        <begin position="108"/>
        <end position="125"/>
    </location>
</feature>
<evidence type="ECO:0000256" key="6">
    <source>
        <dbReference type="SAM" id="Phobius"/>
    </source>
</evidence>
<dbReference type="PANTHER" id="PTHR35007">
    <property type="entry name" value="INTEGRAL MEMBRANE PROTEIN-RELATED"/>
    <property type="match status" value="1"/>
</dbReference>
<evidence type="ECO:0000256" key="5">
    <source>
        <dbReference type="ARBA" id="ARBA00023136"/>
    </source>
</evidence>
<dbReference type="InterPro" id="IPR018076">
    <property type="entry name" value="T2SS_GspF_dom"/>
</dbReference>
<keyword evidence="4 6" id="KW-1133">Transmembrane helix</keyword>
<dbReference type="Proteomes" id="UP000621455">
    <property type="component" value="Unassembled WGS sequence"/>
</dbReference>
<sequence length="335" mass="37345">MLSHVNRIDAGAAVSPLLSVLVFIAVVLLFEGLYLMWKTYQGPQAKKIEQRLKALSAAGDSSAQSHLLRERMMSELPLFQRLLLRLPRAHQLDRYLLQANLDWTVSKLLLACAAFGAASFLLVTALLHQPFVLGALAGATLAWLPLAYVQRRRRRRLAKLEQQLPDALDLLARALRAGHAFGSGLQMIGDEMAEPIASEFRMVHDEINFGVSLEQALGNLSVRAPITDLRYFVVAVLIQRDSGGNLTEVLANLSRLIRQRLKLFWHVRVLSAEGRMSAWLLSLLPFAIGGLMSVFNPEFMAPLWTDPLGQGLVRGMLVSMAFGILLLRRIIRIRI</sequence>
<reference evidence="8 9" key="1">
    <citation type="submission" date="2019-10" db="EMBL/GenBank/DDBJ databases">
        <title>Taxonomy of Antarctic Massilia spp.: description of Massilia rubra sp. nov., Massilia aquatica sp. nov., Massilia mucilaginosa sp. nov., Massilia frigida sp. nov. isolated from streams, lakes and regoliths.</title>
        <authorList>
            <person name="Holochova P."/>
            <person name="Sedlacek I."/>
            <person name="Kralova S."/>
            <person name="Maslanova I."/>
            <person name="Busse H.-J."/>
            <person name="Stankova E."/>
            <person name="Vrbovska V."/>
            <person name="Kovarovic V."/>
            <person name="Bartak M."/>
            <person name="Svec P."/>
            <person name="Pantucek R."/>
        </authorList>
    </citation>
    <scope>NUCLEOTIDE SEQUENCE [LARGE SCALE GENOMIC DNA]</scope>
    <source>
        <strain evidence="8 9">CCM 8695</strain>
    </source>
</reference>
<feature type="transmembrane region" description="Helical" evidence="6">
    <location>
        <begin position="12"/>
        <end position="37"/>
    </location>
</feature>
<feature type="transmembrane region" description="Helical" evidence="6">
    <location>
        <begin position="131"/>
        <end position="149"/>
    </location>
</feature>
<feature type="transmembrane region" description="Helical" evidence="6">
    <location>
        <begin position="278"/>
        <end position="296"/>
    </location>
</feature>
<keyword evidence="2" id="KW-1003">Cell membrane</keyword>
<dbReference type="Gene3D" id="1.20.81.30">
    <property type="entry name" value="Type II secretion system (T2SS), domain F"/>
    <property type="match status" value="1"/>
</dbReference>
<protein>
    <submittedName>
        <fullName evidence="8">Pilus assembly protein TadB</fullName>
    </submittedName>
</protein>
<proteinExistence type="predicted"/>
<evidence type="ECO:0000256" key="3">
    <source>
        <dbReference type="ARBA" id="ARBA00022692"/>
    </source>
</evidence>
<dbReference type="Pfam" id="PF00482">
    <property type="entry name" value="T2SSF"/>
    <property type="match status" value="1"/>
</dbReference>
<evidence type="ECO:0000256" key="2">
    <source>
        <dbReference type="ARBA" id="ARBA00022475"/>
    </source>
</evidence>